<dbReference type="InterPro" id="IPR004507">
    <property type="entry name" value="UbiX-like"/>
</dbReference>
<comment type="caution">
    <text evidence="7">Lacks conserved residue(s) required for the propagation of feature annotation.</text>
</comment>
<feature type="binding site" evidence="7">
    <location>
        <begin position="95"/>
        <end position="98"/>
    </location>
    <ligand>
        <name>FMN</name>
        <dbReference type="ChEBI" id="CHEBI:58210"/>
    </ligand>
</feature>
<dbReference type="STRING" id="1123382.SAMN02745221_01228"/>
<accession>A0A1M5NJV0</accession>
<dbReference type="AlphaFoldDB" id="A0A1M5NJV0"/>
<dbReference type="Gene3D" id="3.40.50.1950">
    <property type="entry name" value="Flavin prenyltransferase-like"/>
    <property type="match status" value="1"/>
</dbReference>
<dbReference type="OrthoDB" id="9781577at2"/>
<keyword evidence="2 7" id="KW-0285">Flavoprotein</keyword>
<feature type="binding site" evidence="7">
    <location>
        <position position="36"/>
    </location>
    <ligand>
        <name>FMN</name>
        <dbReference type="ChEBI" id="CHEBI:58210"/>
    </ligand>
</feature>
<dbReference type="EMBL" id="FQWY01000017">
    <property type="protein sequence ID" value="SHG89856.1"/>
    <property type="molecule type" value="Genomic_DNA"/>
</dbReference>
<evidence type="ECO:0000313" key="10">
    <source>
        <dbReference type="Proteomes" id="UP000242329"/>
    </source>
</evidence>
<evidence type="ECO:0000256" key="5">
    <source>
        <dbReference type="ARBA" id="ARBA00050612"/>
    </source>
</evidence>
<feature type="domain" description="Flavoprotein" evidence="8">
    <location>
        <begin position="2"/>
        <end position="180"/>
    </location>
</feature>
<proteinExistence type="inferred from homology"/>
<dbReference type="FunFam" id="3.40.50.1950:FF:000001">
    <property type="entry name" value="Flavin prenyltransferase UbiX"/>
    <property type="match status" value="1"/>
</dbReference>
<keyword evidence="3 7" id="KW-0288">FMN</keyword>
<keyword evidence="1 7" id="KW-0637">Prenyltransferase</keyword>
<name>A0A1M5NJV0_9FIRM</name>
<dbReference type="EC" id="2.5.1.129" evidence="7"/>
<dbReference type="InterPro" id="IPR003382">
    <property type="entry name" value="Flavoprotein"/>
</dbReference>
<dbReference type="RefSeq" id="WP_073091609.1">
    <property type="nucleotide sequence ID" value="NZ_FQWY01000017.1"/>
</dbReference>
<feature type="binding site" evidence="7">
    <location>
        <position position="160"/>
    </location>
    <ligand>
        <name>dimethylallyl phosphate</name>
        <dbReference type="ChEBI" id="CHEBI:88052"/>
    </ligand>
</feature>
<evidence type="ECO:0000313" key="9">
    <source>
        <dbReference type="EMBL" id="SHG89856.1"/>
    </source>
</evidence>
<protein>
    <recommendedName>
        <fullName evidence="7">Flavin prenyltransferase UbiX</fullName>
        <ecNumber evidence="7">2.5.1.129</ecNumber>
    </recommendedName>
</protein>
<dbReference type="NCBIfam" id="NF004685">
    <property type="entry name" value="PRK06029.1"/>
    <property type="match status" value="1"/>
</dbReference>
<dbReference type="SUPFAM" id="SSF52507">
    <property type="entry name" value="Homo-oligomeric flavin-containing Cys decarboxylases, HFCD"/>
    <property type="match status" value="1"/>
</dbReference>
<evidence type="ECO:0000256" key="1">
    <source>
        <dbReference type="ARBA" id="ARBA00022602"/>
    </source>
</evidence>
<dbReference type="Pfam" id="PF02441">
    <property type="entry name" value="Flavoprotein"/>
    <property type="match status" value="1"/>
</dbReference>
<evidence type="ECO:0000256" key="4">
    <source>
        <dbReference type="ARBA" id="ARBA00022679"/>
    </source>
</evidence>
<dbReference type="HAMAP" id="MF_01984">
    <property type="entry name" value="ubiX_pad"/>
    <property type="match status" value="1"/>
</dbReference>
<evidence type="ECO:0000256" key="6">
    <source>
        <dbReference type="ARBA" id="ARBA00060793"/>
    </source>
</evidence>
<feature type="binding site" evidence="7">
    <location>
        <position position="176"/>
    </location>
    <ligand>
        <name>dimethylallyl phosphate</name>
        <dbReference type="ChEBI" id="CHEBI:88052"/>
    </ligand>
</feature>
<evidence type="ECO:0000256" key="2">
    <source>
        <dbReference type="ARBA" id="ARBA00022630"/>
    </source>
</evidence>
<feature type="binding site" evidence="7">
    <location>
        <begin position="10"/>
        <end position="12"/>
    </location>
    <ligand>
        <name>FMN</name>
        <dbReference type="ChEBI" id="CHEBI:58210"/>
    </ligand>
</feature>
<dbReference type="Proteomes" id="UP000242329">
    <property type="component" value="Unassembled WGS sequence"/>
</dbReference>
<dbReference type="NCBIfam" id="TIGR00421">
    <property type="entry name" value="ubiX_pad"/>
    <property type="match status" value="1"/>
</dbReference>
<comment type="function">
    <text evidence="7">Flavin prenyltransferase that catalyzes the synthesis of the prenylated FMN cofactor (prenyl-FMN) for 4-hydroxy-3-polyprenylbenzoic acid decarboxylase UbiD. The prenyltransferase is metal-independent and links a dimethylallyl moiety from dimethylallyl monophosphate (DMAP) to the flavin N5 and C6 atoms of FMN.</text>
</comment>
<dbReference type="InterPro" id="IPR036551">
    <property type="entry name" value="Flavin_trans-like"/>
</dbReference>
<evidence type="ECO:0000256" key="3">
    <source>
        <dbReference type="ARBA" id="ARBA00022643"/>
    </source>
</evidence>
<feature type="binding site" evidence="7">
    <location>
        <position position="130"/>
    </location>
    <ligand>
        <name>FMN</name>
        <dbReference type="ChEBI" id="CHEBI:58210"/>
    </ligand>
</feature>
<keyword evidence="4 7" id="KW-0808">Transferase</keyword>
<sequence length="192" mass="21692">MKRYVVAFTGASGVIYGVRLVEELLERDYEVHLIVSDPAKIVLTQEMGWDFTEPEEEVFKKHFKGNLRVYDNADIAAPVASGSFLIDGMIVIPCTMSTISSIAHGTSKNLLERAADVILKERRQLIIVPRETPLSTVHLRNMLILSEMGVHVIPAMPAFYHFPKTIDDMVNFVVGKVLDAMRIPNELYNRYN</sequence>
<comment type="catalytic activity">
    <reaction evidence="5 7">
        <text>dimethylallyl phosphate + FMNH2 = prenylated FMNH2 + phosphate</text>
        <dbReference type="Rhea" id="RHEA:37743"/>
        <dbReference type="ChEBI" id="CHEBI:43474"/>
        <dbReference type="ChEBI" id="CHEBI:57618"/>
        <dbReference type="ChEBI" id="CHEBI:87467"/>
        <dbReference type="ChEBI" id="CHEBI:88052"/>
        <dbReference type="EC" id="2.5.1.129"/>
    </reaction>
</comment>
<gene>
    <name evidence="7" type="primary">ubiX</name>
    <name evidence="9" type="ORF">SAMN02745221_01228</name>
</gene>
<organism evidence="9 10">
    <name type="scientific">Thermosyntropha lipolytica DSM 11003</name>
    <dbReference type="NCBI Taxonomy" id="1123382"/>
    <lineage>
        <taxon>Bacteria</taxon>
        <taxon>Bacillati</taxon>
        <taxon>Bacillota</taxon>
        <taxon>Clostridia</taxon>
        <taxon>Eubacteriales</taxon>
        <taxon>Syntrophomonadaceae</taxon>
        <taxon>Thermosyntropha</taxon>
    </lineage>
</organism>
<dbReference type="GO" id="GO:0106141">
    <property type="term" value="F:flavin prenyltransferase activity"/>
    <property type="evidence" value="ECO:0007669"/>
    <property type="project" value="UniProtKB-EC"/>
</dbReference>
<reference evidence="10" key="1">
    <citation type="submission" date="2016-11" db="EMBL/GenBank/DDBJ databases">
        <authorList>
            <person name="Varghese N."/>
            <person name="Submissions S."/>
        </authorList>
    </citation>
    <scope>NUCLEOTIDE SEQUENCE [LARGE SCALE GENOMIC DNA]</scope>
    <source>
        <strain evidence="10">DSM 11003</strain>
    </source>
</reference>
<evidence type="ECO:0000259" key="8">
    <source>
        <dbReference type="Pfam" id="PF02441"/>
    </source>
</evidence>
<comment type="similarity">
    <text evidence="6 7">Belongs to the UbiX/PAD1 family.</text>
</comment>
<evidence type="ECO:0000256" key="7">
    <source>
        <dbReference type="HAMAP-Rule" id="MF_01984"/>
    </source>
</evidence>
<keyword evidence="10" id="KW-1185">Reference proteome</keyword>